<evidence type="ECO:0000256" key="1">
    <source>
        <dbReference type="SAM" id="Phobius"/>
    </source>
</evidence>
<proteinExistence type="predicted"/>
<sequence length="111" mass="12385">MYTLLAVCCLLGFFQQYNTSAKARLAVAGNYEKWLRSNPAKARWIGLLLMLFGLAMLIIADGWMLGIFTFILLLMAGACYTIVLAPLGFVKLKHILLMATLSLLIELMILK</sequence>
<dbReference type="Proteomes" id="UP001325680">
    <property type="component" value="Chromosome"/>
</dbReference>
<keyword evidence="1" id="KW-0472">Membrane</keyword>
<protein>
    <recommendedName>
        <fullName evidence="4">DUF3325 domain-containing protein</fullName>
    </recommendedName>
</protein>
<name>A0ABZ0WAD7_9BACT</name>
<keyword evidence="1" id="KW-1133">Transmembrane helix</keyword>
<keyword evidence="1" id="KW-0812">Transmembrane</keyword>
<accession>A0ABZ0WAD7</accession>
<evidence type="ECO:0008006" key="4">
    <source>
        <dbReference type="Google" id="ProtNLM"/>
    </source>
</evidence>
<organism evidence="2 3">
    <name type="scientific">Niabella yanshanensis</name>
    <dbReference type="NCBI Taxonomy" id="577386"/>
    <lineage>
        <taxon>Bacteria</taxon>
        <taxon>Pseudomonadati</taxon>
        <taxon>Bacteroidota</taxon>
        <taxon>Chitinophagia</taxon>
        <taxon>Chitinophagales</taxon>
        <taxon>Chitinophagaceae</taxon>
        <taxon>Niabella</taxon>
    </lineage>
</organism>
<dbReference type="RefSeq" id="WP_114791259.1">
    <property type="nucleotide sequence ID" value="NZ_CP139960.1"/>
</dbReference>
<evidence type="ECO:0000313" key="3">
    <source>
        <dbReference type="Proteomes" id="UP001325680"/>
    </source>
</evidence>
<dbReference type="EMBL" id="CP139960">
    <property type="protein sequence ID" value="WQD38507.1"/>
    <property type="molecule type" value="Genomic_DNA"/>
</dbReference>
<gene>
    <name evidence="2" type="ORF">U0035_22805</name>
</gene>
<keyword evidence="3" id="KW-1185">Reference proteome</keyword>
<reference evidence="2 3" key="1">
    <citation type="submission" date="2023-12" db="EMBL/GenBank/DDBJ databases">
        <title>Genome sequencing and assembly of bacterial species from a model synthetic community.</title>
        <authorList>
            <person name="Hogle S.L."/>
        </authorList>
    </citation>
    <scope>NUCLEOTIDE SEQUENCE [LARGE SCALE GENOMIC DNA]</scope>
    <source>
        <strain evidence="2 3">HAMBI_3031</strain>
    </source>
</reference>
<feature type="transmembrane region" description="Helical" evidence="1">
    <location>
        <begin position="67"/>
        <end position="88"/>
    </location>
</feature>
<feature type="transmembrane region" description="Helical" evidence="1">
    <location>
        <begin position="42"/>
        <end position="60"/>
    </location>
</feature>
<evidence type="ECO:0000313" key="2">
    <source>
        <dbReference type="EMBL" id="WQD38507.1"/>
    </source>
</evidence>